<dbReference type="Pfam" id="PF02348">
    <property type="entry name" value="CTP_transf_3"/>
    <property type="match status" value="1"/>
</dbReference>
<dbReference type="InterPro" id="IPR029044">
    <property type="entry name" value="Nucleotide-diphossugar_trans"/>
</dbReference>
<evidence type="ECO:0000313" key="1">
    <source>
        <dbReference type="EMBL" id="QHT23763.1"/>
    </source>
</evidence>
<accession>A0A6C0E5N4</accession>
<dbReference type="Gene3D" id="3.90.550.10">
    <property type="entry name" value="Spore Coat Polysaccharide Biosynthesis Protein SpsA, Chain A"/>
    <property type="match status" value="1"/>
</dbReference>
<proteinExistence type="predicted"/>
<dbReference type="EMBL" id="MN739735">
    <property type="protein sequence ID" value="QHT23763.1"/>
    <property type="molecule type" value="Genomic_DNA"/>
</dbReference>
<dbReference type="CDD" id="cd02518">
    <property type="entry name" value="GT2_SpsF"/>
    <property type="match status" value="1"/>
</dbReference>
<reference evidence="1" key="1">
    <citation type="journal article" date="2020" name="Nature">
        <title>Giant virus diversity and host interactions through global metagenomics.</title>
        <authorList>
            <person name="Schulz F."/>
            <person name="Roux S."/>
            <person name="Paez-Espino D."/>
            <person name="Jungbluth S."/>
            <person name="Walsh D.A."/>
            <person name="Denef V.J."/>
            <person name="McMahon K.D."/>
            <person name="Konstantinidis K.T."/>
            <person name="Eloe-Fadrosh E.A."/>
            <person name="Kyrpides N.C."/>
            <person name="Woyke T."/>
        </authorList>
    </citation>
    <scope>NUCLEOTIDE SEQUENCE</scope>
    <source>
        <strain evidence="1">GVMAG-M-3300023179-132</strain>
    </source>
</reference>
<dbReference type="SUPFAM" id="SSF53448">
    <property type="entry name" value="Nucleotide-diphospho-sugar transferases"/>
    <property type="match status" value="1"/>
</dbReference>
<dbReference type="GO" id="GO:0005829">
    <property type="term" value="C:cytosol"/>
    <property type="evidence" value="ECO:0007669"/>
    <property type="project" value="TreeGrafter"/>
</dbReference>
<dbReference type="AlphaFoldDB" id="A0A6C0E5N4"/>
<dbReference type="PANTHER" id="PTHR42866:SF1">
    <property type="entry name" value="SPORE COAT POLYSACCHARIDE BIOSYNTHESIS PROTEIN SPSF"/>
    <property type="match status" value="1"/>
</dbReference>
<sequence>MSLNIIIQARMGSTRLPGKILKYVEDKIVLQHVIDRCSRSKFVNKIIIATTINNNDDVVFEYCKENNIHCFRGSEHNVLDRYYNTAINYDCEIIIRITSDCPLIDVDILDNMIEYFLEKKLNFLQPQYSRNGEYGSTGGFPDGTNAQLFTFKVLEDAYKNAHEPFDLEHVCPYMIRKYSKDEFKIPNLECYQNIDFPSLHLSLDTQSDYDFICNIFNILYNKNNHFSIYDVLNIINMLK</sequence>
<protein>
    <recommendedName>
        <fullName evidence="2">Acylneuraminate cytidylyltransferase</fullName>
    </recommendedName>
</protein>
<organism evidence="1">
    <name type="scientific">viral metagenome</name>
    <dbReference type="NCBI Taxonomy" id="1070528"/>
    <lineage>
        <taxon>unclassified sequences</taxon>
        <taxon>metagenomes</taxon>
        <taxon>organismal metagenomes</taxon>
    </lineage>
</organism>
<dbReference type="PANTHER" id="PTHR42866">
    <property type="entry name" value="3-DEOXY-MANNO-OCTULOSONATE CYTIDYLYLTRANSFERASE"/>
    <property type="match status" value="1"/>
</dbReference>
<dbReference type="InterPro" id="IPR003329">
    <property type="entry name" value="Cytidylyl_trans"/>
</dbReference>
<name>A0A6C0E5N4_9ZZZZ</name>
<evidence type="ECO:0008006" key="2">
    <source>
        <dbReference type="Google" id="ProtNLM"/>
    </source>
</evidence>